<feature type="region of interest" description="Disordered" evidence="4">
    <location>
        <begin position="305"/>
        <end position="330"/>
    </location>
</feature>
<comment type="similarity">
    <text evidence="2">Belongs to the NRDE2 family.</text>
</comment>
<dbReference type="AlphaFoldDB" id="A0AAD7XIT7"/>
<evidence type="ECO:0000313" key="5">
    <source>
        <dbReference type="EMBL" id="KAJ8599744.1"/>
    </source>
</evidence>
<feature type="region of interest" description="Disordered" evidence="4">
    <location>
        <begin position="255"/>
        <end position="276"/>
    </location>
</feature>
<feature type="non-terminal residue" evidence="5">
    <location>
        <position position="1"/>
    </location>
</feature>
<dbReference type="PANTHER" id="PTHR13471:SF0">
    <property type="entry name" value="NUCLEAR EXOSOME REGULATOR NRDE2"/>
    <property type="match status" value="1"/>
</dbReference>
<keyword evidence="6" id="KW-1185">Reference proteome</keyword>
<gene>
    <name evidence="5" type="ORF">CTAYLR_003425</name>
</gene>
<organism evidence="5 6">
    <name type="scientific">Chrysophaeum taylorii</name>
    <dbReference type="NCBI Taxonomy" id="2483200"/>
    <lineage>
        <taxon>Eukaryota</taxon>
        <taxon>Sar</taxon>
        <taxon>Stramenopiles</taxon>
        <taxon>Ochrophyta</taxon>
        <taxon>Pelagophyceae</taxon>
        <taxon>Pelagomonadales</taxon>
        <taxon>Pelagomonadaceae</taxon>
        <taxon>Chrysophaeum</taxon>
    </lineage>
</organism>
<dbReference type="PANTHER" id="PTHR13471">
    <property type="entry name" value="TETRATRICOPEPTIDE-LIKE HELICAL"/>
    <property type="match status" value="1"/>
</dbReference>
<dbReference type="GO" id="GO:0071013">
    <property type="term" value="C:catalytic step 2 spliceosome"/>
    <property type="evidence" value="ECO:0007669"/>
    <property type="project" value="TreeGrafter"/>
</dbReference>
<name>A0AAD7XIT7_9STRA</name>
<dbReference type="EMBL" id="JAQMWT010000546">
    <property type="protein sequence ID" value="KAJ8599744.1"/>
    <property type="molecule type" value="Genomic_DNA"/>
</dbReference>
<sequence length="851" mass="94049">DDDVGYRTKKIKKTPTNEGAKRYYDLDASVLPKLEAIDAGGFKGSAEPTTDFWPLTRRAIASESETTEDERRVKNRSELEKRLILAERDVGARPESVDAWLARLKAAEALVEQSEVDELWRSALDATRVSDVSGECWLAYARWIAQNFTAFSLPRIEELVARALRATYARVANITAEVARLVDIESGLVALMNALGVAEARAGHPERGLAVLQAALELSVNNTLTPSEWQHRLGDFWESEFARLGDVSHSGMRQWYDSTGGRRITPTEKLPEEPASAQAAVSSFVADLASSSRAAPPRGASVAAAEAAASFQEPPLSSESAAGDDNDGAHGLLDKFDDSLRSLREDGTVYSLKHGYRISIRRTRGDYERVKSSLMTSVDPPDKKHNETPELSDELVESLVTWAKSEKALDSAQWAPVYSRQSPETKLKEPERVVGFDDIRRFVYPLWSTTAKRLLVLRVLEAIGLCCPRASFGEGSDDAVLHPDSMLGMSPFLQESASARAFVRNVLVFATKNPALGSVDASTAHANWAIQLECALLTFNALSLTKGAKEDVVQERNRARALLQTNASLDLWLAYAEFEEYVGNHAESLKLCHATISMSLALPSDQHARLPALYWTCVRMHLQLPVLSANDAARSKALRILACLAESNHSIITQEVNQGGALSPDRVVLCRTNFKLQVLRALSQCEEILASADVLLDDTLPLVPVVACFAWFQLLSKNVFAGLDVFDEGLVSLSNLPATTFLHRAIVDASRSRLERLKKEMVLARSQQHSAWFENAILRPSRARAASRNQTKVEYSRLVHTHPGSKYHWLLAFHQPSLLRSFSASELADILNLLLERGIRIRDPRIVAILE</sequence>
<evidence type="ECO:0000256" key="3">
    <source>
        <dbReference type="ARBA" id="ARBA00023242"/>
    </source>
</evidence>
<proteinExistence type="inferred from homology"/>
<evidence type="ECO:0000256" key="1">
    <source>
        <dbReference type="ARBA" id="ARBA00004123"/>
    </source>
</evidence>
<evidence type="ECO:0000313" key="6">
    <source>
        <dbReference type="Proteomes" id="UP001230188"/>
    </source>
</evidence>
<comment type="subcellular location">
    <subcellularLocation>
        <location evidence="1">Nucleus</location>
    </subcellularLocation>
</comment>
<evidence type="ECO:0000256" key="2">
    <source>
        <dbReference type="ARBA" id="ARBA00009265"/>
    </source>
</evidence>
<reference evidence="5" key="1">
    <citation type="submission" date="2023-01" db="EMBL/GenBank/DDBJ databases">
        <title>Metagenome sequencing of chrysophaentin producing Chrysophaeum taylorii.</title>
        <authorList>
            <person name="Davison J."/>
            <person name="Bewley C."/>
        </authorList>
    </citation>
    <scope>NUCLEOTIDE SEQUENCE</scope>
    <source>
        <strain evidence="5">NIES-1699</strain>
    </source>
</reference>
<comment type="caution">
    <text evidence="5">The sequence shown here is derived from an EMBL/GenBank/DDBJ whole genome shotgun (WGS) entry which is preliminary data.</text>
</comment>
<dbReference type="Proteomes" id="UP001230188">
    <property type="component" value="Unassembled WGS sequence"/>
</dbReference>
<dbReference type="GO" id="GO:0031048">
    <property type="term" value="P:regulatory ncRNA-mediated heterochromatin formation"/>
    <property type="evidence" value="ECO:0007669"/>
    <property type="project" value="TreeGrafter"/>
</dbReference>
<dbReference type="InterPro" id="IPR013633">
    <property type="entry name" value="NRDE-2"/>
</dbReference>
<accession>A0AAD7XIT7</accession>
<protein>
    <submittedName>
        <fullName evidence="5">Uncharacterized protein</fullName>
    </submittedName>
</protein>
<keyword evidence="3" id="KW-0539">Nucleus</keyword>
<dbReference type="Pfam" id="PF08424">
    <property type="entry name" value="NRDE-2"/>
    <property type="match status" value="1"/>
</dbReference>
<dbReference type="GO" id="GO:1902369">
    <property type="term" value="P:negative regulation of RNA catabolic process"/>
    <property type="evidence" value="ECO:0007669"/>
    <property type="project" value="TreeGrafter"/>
</dbReference>
<evidence type="ECO:0000256" key="4">
    <source>
        <dbReference type="SAM" id="MobiDB-lite"/>
    </source>
</evidence>